<keyword evidence="1" id="KW-1133">Transmembrane helix</keyword>
<feature type="transmembrane region" description="Helical" evidence="1">
    <location>
        <begin position="124"/>
        <end position="142"/>
    </location>
</feature>
<feature type="transmembrane region" description="Helical" evidence="1">
    <location>
        <begin position="83"/>
        <end position="103"/>
    </location>
</feature>
<feature type="transmembrane region" description="Helical" evidence="1">
    <location>
        <begin position="148"/>
        <end position="167"/>
    </location>
</feature>
<keyword evidence="3" id="KW-1185">Reference proteome</keyword>
<keyword evidence="1" id="KW-0812">Transmembrane</keyword>
<dbReference type="STRING" id="930131.SAMN05216389_11441"/>
<dbReference type="OrthoDB" id="9805989at2"/>
<dbReference type="EMBL" id="FOHE01000014">
    <property type="protein sequence ID" value="SET53910.1"/>
    <property type="molecule type" value="Genomic_DNA"/>
</dbReference>
<evidence type="ECO:0000313" key="3">
    <source>
        <dbReference type="Proteomes" id="UP000198618"/>
    </source>
</evidence>
<dbReference type="Pfam" id="PF07556">
    <property type="entry name" value="DUF1538"/>
    <property type="match status" value="1"/>
</dbReference>
<feature type="transmembrane region" description="Helical" evidence="1">
    <location>
        <begin position="12"/>
        <end position="35"/>
    </location>
</feature>
<gene>
    <name evidence="2" type="ORF">SAMN05216389_11441</name>
</gene>
<feature type="transmembrane region" description="Helical" evidence="1">
    <location>
        <begin position="42"/>
        <end position="63"/>
    </location>
</feature>
<evidence type="ECO:0000256" key="1">
    <source>
        <dbReference type="SAM" id="Phobius"/>
    </source>
</evidence>
<evidence type="ECO:0000313" key="2">
    <source>
        <dbReference type="EMBL" id="SET53910.1"/>
    </source>
</evidence>
<dbReference type="Proteomes" id="UP000198618">
    <property type="component" value="Unassembled WGS sequence"/>
</dbReference>
<accession>A0A1I0F9V4</accession>
<evidence type="ECO:0008006" key="4">
    <source>
        <dbReference type="Google" id="ProtNLM"/>
    </source>
</evidence>
<organism evidence="2 3">
    <name type="scientific">Oceanobacillus limi</name>
    <dbReference type="NCBI Taxonomy" id="930131"/>
    <lineage>
        <taxon>Bacteria</taxon>
        <taxon>Bacillati</taxon>
        <taxon>Bacillota</taxon>
        <taxon>Bacilli</taxon>
        <taxon>Bacillales</taxon>
        <taxon>Bacillaceae</taxon>
        <taxon>Oceanobacillus</taxon>
    </lineage>
</organism>
<feature type="transmembrane region" description="Helical" evidence="1">
    <location>
        <begin position="179"/>
        <end position="200"/>
    </location>
</feature>
<reference evidence="2 3" key="1">
    <citation type="submission" date="2016-10" db="EMBL/GenBank/DDBJ databases">
        <authorList>
            <person name="de Groot N.N."/>
        </authorList>
    </citation>
    <scope>NUCLEOTIDE SEQUENCE [LARGE SCALE GENOMIC DNA]</scope>
    <source>
        <strain evidence="2 3">IBRC-M 10780</strain>
    </source>
</reference>
<sequence length="256" mass="27976">MNLHIFEGFSDVLIEVLLALAPLAALFLIFQFFLLKVKLRKLLDIGIGFLFTFLGLSLFLQGVHVGFMPIGELMGEKLGSLDYTWILIPIGFVLGFVAIYAEPAVSVLIRQVEKVSGGYIPQKVLLYTLSIGVGLSISLSMVRIIFGFSLWFFIVPGYIIALVMVKYSSKTFTSIAFDSGGVATGPMTATFILAMFVGIASVTEGRDPLLDGFGMVALVALAPILSVLTLGILYGRKEKGQDDREATRSKVNRYNR</sequence>
<protein>
    <recommendedName>
        <fullName evidence="4">DUF1538 domain-containing protein</fullName>
    </recommendedName>
</protein>
<name>A0A1I0F9V4_9BACI</name>
<dbReference type="InterPro" id="IPR011435">
    <property type="entry name" value="UmpAB"/>
</dbReference>
<feature type="transmembrane region" description="Helical" evidence="1">
    <location>
        <begin position="212"/>
        <end position="234"/>
    </location>
</feature>
<dbReference type="RefSeq" id="WP_090871032.1">
    <property type="nucleotide sequence ID" value="NZ_FOHE01000014.1"/>
</dbReference>
<keyword evidence="1" id="KW-0472">Membrane</keyword>
<proteinExistence type="predicted"/>
<dbReference type="AlphaFoldDB" id="A0A1I0F9V4"/>